<sequence length="275" mass="28639">MFASGLARAPSPSGGLAPPSGGPQAHPGRCHALSLRRGAPQPRQHRRRSRSPPPARWAGDREGSVAVEAAAPEEAAYRELLQRAEAGTFAPPESEEREAASRRAGLQDAERLLRRAAALRPHDMGPRVLLARNLMIQDGGREADVPAVALDALRALAASDAGADPFSPAFVPAMQLMLLALKALWACDAPGEVPALLAAAARHAPALAPDFESLAARVESQLGGCAARGRAALLSNHTFLSCVDLQAVRGRHHAAAAGLESFDGEEGAEGCVVDL</sequence>
<dbReference type="EMBL" id="BDRX01000126">
    <property type="protein sequence ID" value="GBF98488.1"/>
    <property type="molecule type" value="Genomic_DNA"/>
</dbReference>
<comment type="caution">
    <text evidence="2">The sequence shown here is derived from an EMBL/GenBank/DDBJ whole genome shotgun (WGS) entry which is preliminary data.</text>
</comment>
<organism evidence="2 3">
    <name type="scientific">Raphidocelis subcapitata</name>
    <dbReference type="NCBI Taxonomy" id="307507"/>
    <lineage>
        <taxon>Eukaryota</taxon>
        <taxon>Viridiplantae</taxon>
        <taxon>Chlorophyta</taxon>
        <taxon>core chlorophytes</taxon>
        <taxon>Chlorophyceae</taxon>
        <taxon>CS clade</taxon>
        <taxon>Sphaeropleales</taxon>
        <taxon>Selenastraceae</taxon>
        <taxon>Raphidocelis</taxon>
    </lineage>
</organism>
<feature type="compositionally biased region" description="Low complexity" evidence="1">
    <location>
        <begin position="7"/>
        <end position="25"/>
    </location>
</feature>
<dbReference type="Proteomes" id="UP000247498">
    <property type="component" value="Unassembled WGS sequence"/>
</dbReference>
<evidence type="ECO:0000313" key="2">
    <source>
        <dbReference type="EMBL" id="GBF98488.1"/>
    </source>
</evidence>
<gene>
    <name evidence="2" type="ORF">Rsub_11698</name>
</gene>
<name>A0A2V0PF65_9CHLO</name>
<dbReference type="AlphaFoldDB" id="A0A2V0PF65"/>
<feature type="region of interest" description="Disordered" evidence="1">
    <location>
        <begin position="1"/>
        <end position="67"/>
    </location>
</feature>
<proteinExistence type="predicted"/>
<evidence type="ECO:0000313" key="3">
    <source>
        <dbReference type="Proteomes" id="UP000247498"/>
    </source>
</evidence>
<dbReference type="InParanoid" id="A0A2V0PF65"/>
<keyword evidence="3" id="KW-1185">Reference proteome</keyword>
<evidence type="ECO:0000256" key="1">
    <source>
        <dbReference type="SAM" id="MobiDB-lite"/>
    </source>
</evidence>
<protein>
    <submittedName>
        <fullName evidence="2">Uncharacterized protein</fullName>
    </submittedName>
</protein>
<reference evidence="2 3" key="1">
    <citation type="journal article" date="2018" name="Sci. Rep.">
        <title>Raphidocelis subcapitata (=Pseudokirchneriella subcapitata) provides an insight into genome evolution and environmental adaptations in the Sphaeropleales.</title>
        <authorList>
            <person name="Suzuki S."/>
            <person name="Yamaguchi H."/>
            <person name="Nakajima N."/>
            <person name="Kawachi M."/>
        </authorList>
    </citation>
    <scope>NUCLEOTIDE SEQUENCE [LARGE SCALE GENOMIC DNA]</scope>
    <source>
        <strain evidence="2 3">NIES-35</strain>
    </source>
</reference>
<accession>A0A2V0PF65</accession>